<dbReference type="InterPro" id="IPR014710">
    <property type="entry name" value="RmlC-like_jellyroll"/>
</dbReference>
<organism evidence="3 4">
    <name type="scientific">Streptomyces boncukensis</name>
    <dbReference type="NCBI Taxonomy" id="2711219"/>
    <lineage>
        <taxon>Bacteria</taxon>
        <taxon>Bacillati</taxon>
        <taxon>Actinomycetota</taxon>
        <taxon>Actinomycetes</taxon>
        <taxon>Kitasatosporales</taxon>
        <taxon>Streptomycetaceae</taxon>
        <taxon>Streptomyces</taxon>
    </lineage>
</organism>
<keyword evidence="1" id="KW-0238">DNA-binding</keyword>
<feature type="domain" description="AraC-type arabinose-binding/dimerisation" evidence="2">
    <location>
        <begin position="33"/>
        <end position="136"/>
    </location>
</feature>
<dbReference type="Gene3D" id="2.60.120.10">
    <property type="entry name" value="Jelly Rolls"/>
    <property type="match status" value="1"/>
</dbReference>
<dbReference type="Proteomes" id="UP000477722">
    <property type="component" value="Unassembled WGS sequence"/>
</dbReference>
<feature type="non-terminal residue" evidence="3">
    <location>
        <position position="156"/>
    </location>
</feature>
<dbReference type="RefSeq" id="WP_206442749.1">
    <property type="nucleotide sequence ID" value="NZ_JAAKZZ010001113.1"/>
</dbReference>
<dbReference type="GO" id="GO:0003677">
    <property type="term" value="F:DNA binding"/>
    <property type="evidence" value="ECO:0007669"/>
    <property type="project" value="UniProtKB-KW"/>
</dbReference>
<evidence type="ECO:0000313" key="3">
    <source>
        <dbReference type="EMBL" id="NGO74053.1"/>
    </source>
</evidence>
<dbReference type="InterPro" id="IPR003313">
    <property type="entry name" value="AraC-bd"/>
</dbReference>
<gene>
    <name evidence="3" type="ORF">G5C65_38205</name>
</gene>
<sequence length="156" mass="17598">MPLHRLDVPAPQVLPFAMGSFDSIGPLSRAPFPHRHTFYEITYVTHGTGAHVIDLHHWPLTPPQLCFITPGQVHYWERVFGLRGTVVLFEEAFLLAHPEDRDLLRHLGSSPSLPLTHRSAARIAGLLGRMRLEYGDQQRGMVSVLQAYLHILLVEA</sequence>
<proteinExistence type="predicted"/>
<dbReference type="EMBL" id="JAAKZZ010001113">
    <property type="protein sequence ID" value="NGO74053.1"/>
    <property type="molecule type" value="Genomic_DNA"/>
</dbReference>
<dbReference type="SUPFAM" id="SSF51215">
    <property type="entry name" value="Regulatory protein AraC"/>
    <property type="match status" value="1"/>
</dbReference>
<keyword evidence="4" id="KW-1185">Reference proteome</keyword>
<dbReference type="AlphaFoldDB" id="A0A6G4X9Y1"/>
<evidence type="ECO:0000313" key="4">
    <source>
        <dbReference type="Proteomes" id="UP000477722"/>
    </source>
</evidence>
<dbReference type="GO" id="GO:0006355">
    <property type="term" value="P:regulation of DNA-templated transcription"/>
    <property type="evidence" value="ECO:0007669"/>
    <property type="project" value="InterPro"/>
</dbReference>
<comment type="caution">
    <text evidence="3">The sequence shown here is derived from an EMBL/GenBank/DDBJ whole genome shotgun (WGS) entry which is preliminary data.</text>
</comment>
<evidence type="ECO:0000259" key="2">
    <source>
        <dbReference type="Pfam" id="PF02311"/>
    </source>
</evidence>
<evidence type="ECO:0000256" key="1">
    <source>
        <dbReference type="ARBA" id="ARBA00023125"/>
    </source>
</evidence>
<name>A0A6G4X9Y1_9ACTN</name>
<dbReference type="InterPro" id="IPR037923">
    <property type="entry name" value="HTH-like"/>
</dbReference>
<protein>
    <submittedName>
        <fullName evidence="3">AraC family transcriptional regulator</fullName>
    </submittedName>
</protein>
<dbReference type="Pfam" id="PF02311">
    <property type="entry name" value="AraC_binding"/>
    <property type="match status" value="1"/>
</dbReference>
<reference evidence="3 4" key="1">
    <citation type="submission" date="2020-02" db="EMBL/GenBank/DDBJ databases">
        <title>Whole-genome analyses of novel actinobacteria.</title>
        <authorList>
            <person name="Sahin N."/>
            <person name="Tatar D."/>
        </authorList>
    </citation>
    <scope>NUCLEOTIDE SEQUENCE [LARGE SCALE GENOMIC DNA]</scope>
    <source>
        <strain evidence="3 4">SB3404</strain>
    </source>
</reference>
<accession>A0A6G4X9Y1</accession>